<evidence type="ECO:0000313" key="2">
    <source>
        <dbReference type="Proteomes" id="UP001501600"/>
    </source>
</evidence>
<gene>
    <name evidence="1" type="ORF">GCM10025772_14160</name>
</gene>
<reference evidence="2" key="1">
    <citation type="journal article" date="2019" name="Int. J. Syst. Evol. Microbiol.">
        <title>The Global Catalogue of Microorganisms (GCM) 10K type strain sequencing project: providing services to taxonomists for standard genome sequencing and annotation.</title>
        <authorList>
            <consortium name="The Broad Institute Genomics Platform"/>
            <consortium name="The Broad Institute Genome Sequencing Center for Infectious Disease"/>
            <person name="Wu L."/>
            <person name="Ma J."/>
        </authorList>
    </citation>
    <scope>NUCLEOTIDE SEQUENCE [LARGE SCALE GENOMIC DNA]</scope>
    <source>
        <strain evidence="2">JCM 18720</strain>
    </source>
</reference>
<accession>A0ABP9S3S3</accession>
<keyword evidence="2" id="KW-1185">Reference proteome</keyword>
<name>A0ABP9S3S3_9GAMM</name>
<dbReference type="Proteomes" id="UP001501600">
    <property type="component" value="Unassembled WGS sequence"/>
</dbReference>
<evidence type="ECO:0000313" key="1">
    <source>
        <dbReference type="EMBL" id="GAA5190170.1"/>
    </source>
</evidence>
<comment type="caution">
    <text evidence="1">The sequence shown here is derived from an EMBL/GenBank/DDBJ whole genome shotgun (WGS) entry which is preliminary data.</text>
</comment>
<dbReference type="Pfam" id="PF07277">
    <property type="entry name" value="SapC"/>
    <property type="match status" value="1"/>
</dbReference>
<organism evidence="1 2">
    <name type="scientific">Ferrimonas gelatinilytica</name>
    <dbReference type="NCBI Taxonomy" id="1255257"/>
    <lineage>
        <taxon>Bacteria</taxon>
        <taxon>Pseudomonadati</taxon>
        <taxon>Pseudomonadota</taxon>
        <taxon>Gammaproteobacteria</taxon>
        <taxon>Alteromonadales</taxon>
        <taxon>Ferrimonadaceae</taxon>
        <taxon>Ferrimonas</taxon>
    </lineage>
</organism>
<dbReference type="EMBL" id="BAABLF010000008">
    <property type="protein sequence ID" value="GAA5190170.1"/>
    <property type="molecule type" value="Genomic_DNA"/>
</dbReference>
<dbReference type="InterPro" id="IPR010836">
    <property type="entry name" value="SapC"/>
</dbReference>
<dbReference type="RefSeq" id="WP_345316350.1">
    <property type="nucleotide sequence ID" value="NZ_BAABLF010000008.1"/>
</dbReference>
<protein>
    <submittedName>
        <fullName evidence="1">SapC family protein</fullName>
    </submittedName>
</protein>
<proteinExistence type="predicted"/>
<sequence>MTAAIVPLQKSKHANTKIKMDPTFAHVKEQHIAPVVVHEFVQAAAEFPIIFVKNSENGQFQAVVMMGLKPGENLFVGERWNGIYIPASVGHYPLMLVPDMQQSDNLIMAINESSTLVGDSEGEALFNDEGELTAFAEQRREKLGQYVESDQLTRGFAAELAKRDLLMTRPLNIRVNGQEISLNGVYMVDEKKLNELDDEQFADLRKRGMLGPIYTHLGSLQQVNRLAYMKARQDAQDAE</sequence>